<name>A0A382KZ41_9ZZZZ</name>
<dbReference type="EMBL" id="UINC01083893">
    <property type="protein sequence ID" value="SVC30034.1"/>
    <property type="molecule type" value="Genomic_DNA"/>
</dbReference>
<proteinExistence type="predicted"/>
<organism evidence="2">
    <name type="scientific">marine metagenome</name>
    <dbReference type="NCBI Taxonomy" id="408172"/>
    <lineage>
        <taxon>unclassified sequences</taxon>
        <taxon>metagenomes</taxon>
        <taxon>ecological metagenomes</taxon>
    </lineage>
</organism>
<dbReference type="AlphaFoldDB" id="A0A382KZ41"/>
<feature type="compositionally biased region" description="Polar residues" evidence="1">
    <location>
        <begin position="135"/>
        <end position="151"/>
    </location>
</feature>
<evidence type="ECO:0000313" key="2">
    <source>
        <dbReference type="EMBL" id="SVC30034.1"/>
    </source>
</evidence>
<evidence type="ECO:0000256" key="1">
    <source>
        <dbReference type="SAM" id="MobiDB-lite"/>
    </source>
</evidence>
<sequence>MKNFIKTLKRTSGQSLAEFAVTTAMMATLATTAAPKFSGVGEGAKEKKTLADIDKIIKSANNFYNAKVTSDGRGRFPGQEKYNETVPDDDEGYANEAAVLVDINKTDGIFDNFEHASAANWASIFGTTNDEASAPSGNLINDSENDNSNGSFDEGVGAEEFLNEFGGNAIKSPFQDGHYIYTVLAGSGSGTSSVSPILFIADLESPKNMHKKLQP</sequence>
<protein>
    <submittedName>
        <fullName evidence="2">Uncharacterized protein</fullName>
    </submittedName>
</protein>
<gene>
    <name evidence="2" type="ORF">METZ01_LOCUS282888</name>
</gene>
<reference evidence="2" key="1">
    <citation type="submission" date="2018-05" db="EMBL/GenBank/DDBJ databases">
        <authorList>
            <person name="Lanie J.A."/>
            <person name="Ng W.-L."/>
            <person name="Kazmierczak K.M."/>
            <person name="Andrzejewski T.M."/>
            <person name="Davidsen T.M."/>
            <person name="Wayne K.J."/>
            <person name="Tettelin H."/>
            <person name="Glass J.I."/>
            <person name="Rusch D."/>
            <person name="Podicherti R."/>
            <person name="Tsui H.-C.T."/>
            <person name="Winkler M.E."/>
        </authorList>
    </citation>
    <scope>NUCLEOTIDE SEQUENCE</scope>
</reference>
<accession>A0A382KZ41</accession>
<feature type="region of interest" description="Disordered" evidence="1">
    <location>
        <begin position="135"/>
        <end position="155"/>
    </location>
</feature>